<name>A0A9Q9SS71_MOOP1</name>
<evidence type="ECO:0000313" key="2">
    <source>
        <dbReference type="EMBL" id="WAN68638.1"/>
    </source>
</evidence>
<feature type="region of interest" description="Disordered" evidence="1">
    <location>
        <begin position="1"/>
        <end position="47"/>
    </location>
</feature>
<sequence>MGRWGDGEMGRIVTGATGKMPVPQNFEQPRARCPFHKTNSSRYKKDF</sequence>
<accession>A0A9Q9SS71</accession>
<dbReference type="Proteomes" id="UP000176944">
    <property type="component" value="Chromosome"/>
</dbReference>
<dbReference type="AlphaFoldDB" id="A0A9Q9SS71"/>
<dbReference type="EMBL" id="CP017708">
    <property type="protein sequence ID" value="WAN68638.1"/>
    <property type="molecule type" value="Genomic_DNA"/>
</dbReference>
<reference evidence="2" key="2">
    <citation type="submission" date="2022-10" db="EMBL/GenBank/DDBJ databases">
        <authorList>
            <person name="Ngo T.-E."/>
        </authorList>
    </citation>
    <scope>NUCLEOTIDE SEQUENCE</scope>
    <source>
        <strain evidence="2">JHB</strain>
    </source>
</reference>
<proteinExistence type="predicted"/>
<reference evidence="2" key="1">
    <citation type="journal article" date="2017" name="Proc. Natl. Acad. Sci. U.S.A.">
        <title>Comparative genomics uncovers the prolific and distinctive metabolic potential of the cyanobacterial genus Moorea.</title>
        <authorList>
            <person name="Leao T."/>
            <person name="Castelao G."/>
            <person name="Korobeynikov A."/>
            <person name="Monroe E.A."/>
            <person name="Podell S."/>
            <person name="Glukhov E."/>
            <person name="Allen E.E."/>
            <person name="Gerwick W.H."/>
            <person name="Gerwick L."/>
        </authorList>
    </citation>
    <scope>NUCLEOTIDE SEQUENCE</scope>
    <source>
        <strain evidence="2">JHB</strain>
    </source>
</reference>
<organism evidence="2">
    <name type="scientific">Moorena producens (strain JHB)</name>
    <dbReference type="NCBI Taxonomy" id="1454205"/>
    <lineage>
        <taxon>Bacteria</taxon>
        <taxon>Bacillati</taxon>
        <taxon>Cyanobacteriota</taxon>
        <taxon>Cyanophyceae</taxon>
        <taxon>Coleofasciculales</taxon>
        <taxon>Coleofasciculaceae</taxon>
        <taxon>Moorena</taxon>
    </lineage>
</organism>
<gene>
    <name evidence="2" type="ORF">BJP36_40405</name>
</gene>
<protein>
    <submittedName>
        <fullName evidence="2">Uncharacterized protein</fullName>
    </submittedName>
</protein>
<evidence type="ECO:0000256" key="1">
    <source>
        <dbReference type="SAM" id="MobiDB-lite"/>
    </source>
</evidence>